<dbReference type="GO" id="GO:0000976">
    <property type="term" value="F:transcription cis-regulatory region binding"/>
    <property type="evidence" value="ECO:0007669"/>
    <property type="project" value="TreeGrafter"/>
</dbReference>
<dbReference type="SUPFAM" id="SSF46689">
    <property type="entry name" value="Homeodomain-like"/>
    <property type="match status" value="1"/>
</dbReference>
<keyword evidence="5" id="KW-1185">Reference proteome</keyword>
<keyword evidence="1 2" id="KW-0238">DNA-binding</keyword>
<dbReference type="PANTHER" id="PTHR30055">
    <property type="entry name" value="HTH-TYPE TRANSCRIPTIONAL REGULATOR RUTR"/>
    <property type="match status" value="1"/>
</dbReference>
<dbReference type="Proteomes" id="UP000472676">
    <property type="component" value="Unassembled WGS sequence"/>
</dbReference>
<reference evidence="4 5" key="1">
    <citation type="journal article" date="2014" name="Int. J. Syst. Evol. Microbiol.">
        <title>Solimonas terrae sp. nov., isolated from soil.</title>
        <authorList>
            <person name="Kim S.J."/>
            <person name="Moon J.Y."/>
            <person name="Weon H.Y."/>
            <person name="Ahn J.H."/>
            <person name="Chen W.M."/>
            <person name="Kwon S.W."/>
        </authorList>
    </citation>
    <scope>NUCLEOTIDE SEQUENCE [LARGE SCALE GENOMIC DNA]</scope>
    <source>
        <strain evidence="4 5">KIS83-12</strain>
    </source>
</reference>
<dbReference type="EMBL" id="JAAMOW010000006">
    <property type="protein sequence ID" value="NGY05577.1"/>
    <property type="molecule type" value="Genomic_DNA"/>
</dbReference>
<evidence type="ECO:0000313" key="4">
    <source>
        <dbReference type="EMBL" id="NGY05577.1"/>
    </source>
</evidence>
<evidence type="ECO:0000313" key="5">
    <source>
        <dbReference type="Proteomes" id="UP000472676"/>
    </source>
</evidence>
<evidence type="ECO:0000259" key="3">
    <source>
        <dbReference type="PROSITE" id="PS50977"/>
    </source>
</evidence>
<gene>
    <name evidence="4" type="ORF">G7Y85_12460</name>
</gene>
<feature type="DNA-binding region" description="H-T-H motif" evidence="2">
    <location>
        <begin position="42"/>
        <end position="61"/>
    </location>
</feature>
<dbReference type="PROSITE" id="PS50977">
    <property type="entry name" value="HTH_TETR_2"/>
    <property type="match status" value="1"/>
</dbReference>
<proteinExistence type="predicted"/>
<comment type="caution">
    <text evidence="4">The sequence shown here is derived from an EMBL/GenBank/DDBJ whole genome shotgun (WGS) entry which is preliminary data.</text>
</comment>
<dbReference type="PRINTS" id="PR00455">
    <property type="entry name" value="HTHTETR"/>
</dbReference>
<dbReference type="RefSeq" id="WP_166257355.1">
    <property type="nucleotide sequence ID" value="NZ_JAAMOW010000006.1"/>
</dbReference>
<name>A0A6M2BUH5_9GAMM</name>
<organism evidence="4 5">
    <name type="scientific">Solimonas terrae</name>
    <dbReference type="NCBI Taxonomy" id="1396819"/>
    <lineage>
        <taxon>Bacteria</taxon>
        <taxon>Pseudomonadati</taxon>
        <taxon>Pseudomonadota</taxon>
        <taxon>Gammaproteobacteria</taxon>
        <taxon>Nevskiales</taxon>
        <taxon>Nevskiaceae</taxon>
        <taxon>Solimonas</taxon>
    </lineage>
</organism>
<dbReference type="Gene3D" id="1.10.357.10">
    <property type="entry name" value="Tetracycline Repressor, domain 2"/>
    <property type="match status" value="1"/>
</dbReference>
<dbReference type="Pfam" id="PF00440">
    <property type="entry name" value="TetR_N"/>
    <property type="match status" value="1"/>
</dbReference>
<sequence length="210" mass="23572">MFKSAIKKRTRLNRAQQREVRTAQILEAAWIVFCEKGYESATMEGVAEQAGISRMPINSLFGDKQNLYYELSRTFVTELKQTMLGVIRPNVSLRRNLEQLARLVSTHSDAGHGAESLFYVVQVIALSRPDIAEKLRRGADEIIKDFADAIRASRLDPGDRLRATPEIIASHVVAHLNGLSTVEFQTRRHIVKAGDLVALFNGIAFRPRKA</sequence>
<protein>
    <submittedName>
        <fullName evidence="4">TetR/AcrR family transcriptional regulator</fullName>
    </submittedName>
</protein>
<dbReference type="InterPro" id="IPR050109">
    <property type="entry name" value="HTH-type_TetR-like_transc_reg"/>
</dbReference>
<dbReference type="InterPro" id="IPR009057">
    <property type="entry name" value="Homeodomain-like_sf"/>
</dbReference>
<dbReference type="AlphaFoldDB" id="A0A6M2BUH5"/>
<dbReference type="InterPro" id="IPR001647">
    <property type="entry name" value="HTH_TetR"/>
</dbReference>
<evidence type="ECO:0000256" key="2">
    <source>
        <dbReference type="PROSITE-ProRule" id="PRU00335"/>
    </source>
</evidence>
<dbReference type="PANTHER" id="PTHR30055:SF235">
    <property type="entry name" value="TRANSCRIPTIONAL REGULATORY PROTEIN"/>
    <property type="match status" value="1"/>
</dbReference>
<dbReference type="GO" id="GO:0003700">
    <property type="term" value="F:DNA-binding transcription factor activity"/>
    <property type="evidence" value="ECO:0007669"/>
    <property type="project" value="TreeGrafter"/>
</dbReference>
<accession>A0A6M2BUH5</accession>
<evidence type="ECO:0000256" key="1">
    <source>
        <dbReference type="ARBA" id="ARBA00023125"/>
    </source>
</evidence>
<feature type="domain" description="HTH tetR-type" evidence="3">
    <location>
        <begin position="19"/>
        <end position="79"/>
    </location>
</feature>